<sequence length="125" mass="14036">MTINYVSWLSSQANFKPIKGANKSQIMHIEEAYKQVIGMGKVVLHSLTDHDAHPSNALEKDIEKITDVIRAEISGEAHLQYETEQSIEILSGSRNSSSTVRKSGDGTQNCYRHRTTQWMACCQLL</sequence>
<organism evidence="1 2">
    <name type="scientific">Daphnia magna</name>
    <dbReference type="NCBI Taxonomy" id="35525"/>
    <lineage>
        <taxon>Eukaryota</taxon>
        <taxon>Metazoa</taxon>
        <taxon>Ecdysozoa</taxon>
        <taxon>Arthropoda</taxon>
        <taxon>Crustacea</taxon>
        <taxon>Branchiopoda</taxon>
        <taxon>Diplostraca</taxon>
        <taxon>Cladocera</taxon>
        <taxon>Anomopoda</taxon>
        <taxon>Daphniidae</taxon>
        <taxon>Daphnia</taxon>
    </lineage>
</organism>
<dbReference type="EMBL" id="JAOYFB010000040">
    <property type="protein sequence ID" value="KAK4037639.1"/>
    <property type="molecule type" value="Genomic_DNA"/>
</dbReference>
<name>A0ABR0B7I6_9CRUS</name>
<comment type="caution">
    <text evidence="1">The sequence shown here is derived from an EMBL/GenBank/DDBJ whole genome shotgun (WGS) entry which is preliminary data.</text>
</comment>
<accession>A0ABR0B7I6</accession>
<evidence type="ECO:0000313" key="1">
    <source>
        <dbReference type="EMBL" id="KAK4037639.1"/>
    </source>
</evidence>
<reference evidence="1 2" key="1">
    <citation type="journal article" date="2023" name="Nucleic Acids Res.">
        <title>The hologenome of Daphnia magna reveals possible DNA methylation and microbiome-mediated evolution of the host genome.</title>
        <authorList>
            <person name="Chaturvedi A."/>
            <person name="Li X."/>
            <person name="Dhandapani V."/>
            <person name="Marshall H."/>
            <person name="Kissane S."/>
            <person name="Cuenca-Cambronero M."/>
            <person name="Asole G."/>
            <person name="Calvet F."/>
            <person name="Ruiz-Romero M."/>
            <person name="Marangio P."/>
            <person name="Guigo R."/>
            <person name="Rago D."/>
            <person name="Mirbahai L."/>
            <person name="Eastwood N."/>
            <person name="Colbourne J.K."/>
            <person name="Zhou J."/>
            <person name="Mallon E."/>
            <person name="Orsini L."/>
        </authorList>
    </citation>
    <scope>NUCLEOTIDE SEQUENCE [LARGE SCALE GENOMIC DNA]</scope>
    <source>
        <strain evidence="1">LRV0_1</strain>
    </source>
</reference>
<protein>
    <submittedName>
        <fullName evidence="1">Uncharacterized protein</fullName>
    </submittedName>
</protein>
<proteinExistence type="predicted"/>
<dbReference type="Proteomes" id="UP001234178">
    <property type="component" value="Unassembled WGS sequence"/>
</dbReference>
<gene>
    <name evidence="1" type="ORF">OUZ56_029670</name>
</gene>
<evidence type="ECO:0000313" key="2">
    <source>
        <dbReference type="Proteomes" id="UP001234178"/>
    </source>
</evidence>
<keyword evidence="2" id="KW-1185">Reference proteome</keyword>